<evidence type="ECO:0000259" key="3">
    <source>
        <dbReference type="PROSITE" id="PS50158"/>
    </source>
</evidence>
<feature type="compositionally biased region" description="Low complexity" evidence="2">
    <location>
        <begin position="687"/>
        <end position="702"/>
    </location>
</feature>
<feature type="compositionally biased region" description="Basic and acidic residues" evidence="2">
    <location>
        <begin position="143"/>
        <end position="153"/>
    </location>
</feature>
<dbReference type="VEuPathDB" id="VectorBase:RSAN_053387"/>
<dbReference type="Proteomes" id="UP000821837">
    <property type="component" value="Chromosome 5"/>
</dbReference>
<dbReference type="GO" id="GO:0003676">
    <property type="term" value="F:nucleic acid binding"/>
    <property type="evidence" value="ECO:0007669"/>
    <property type="project" value="InterPro"/>
</dbReference>
<dbReference type="EMBL" id="JABSTV010001251">
    <property type="protein sequence ID" value="KAH7951736.1"/>
    <property type="molecule type" value="Genomic_DNA"/>
</dbReference>
<dbReference type="AlphaFoldDB" id="A0A9D4PSP6"/>
<sequence>MDNSWTTHGNTHNVIVLFDGFYVPRYVYYGAMLVRCSLYRKHIDVCYGCGRLGHRADVCPNPNNKMCRGCSYSNPPQEHLCDPKCQLCGKGHLTGDRKCKAKYKIPYLVKRRQWERRTREEDAAVEAYGNGYNSSSTANYASQDRHLRREGRSASRGAIGGAGKSRSRSSARSRSRSLTGSRASKPRSKSEMRVAAGPGAMQPTGFEVSWADVAASPGGDGAAGRRDGVVVSGGGAPGPGRPVPVEVNTADDSSVETADEREDRPVSSKKAALDPERPTTEPRSTSYERLKKRIENIETSLDERFASQTEQINKLFTVVNNSVAKLAEQMTQAIAALTARMDDFEARPPPLAGRPLRATGKPRETAAAANSDNRRRKRSTNSRVYRATGYINTHASRWLYATKNTHALDNIHNSTRSGSGTAGETNDPVKLAGYKAIDADASSEGQRQRRRRVASTGVMATSPAAAVLVRRNLTVAQRKARGRRLRLVEWDAFRKTRKERERRDRPITNIDEWTETLRADVDAATHEVPPEANLQVIDSRLLHMWEAKQALLKRWKCQRHNRTLRRRIAKLDRDTEEHAFQVCRAQWEETCNGLETQMRGASAWRLFRHLLDPEETKTAQGHKIRRLVRDFGCTPDEFLEAAPVASEQTAKMPEMVTVEGMDINPDDFDGAGWTTALGARRKRDPAKNAAAPAAAKTTANTAQKDDFNARSRSTVQKVVAASRLPRLPKDQIKVIVRPRGGLDVSKADLVLLARALTMAAALTDQEASEDTICVPEFS</sequence>
<protein>
    <recommendedName>
        <fullName evidence="3">CCHC-type domain-containing protein</fullName>
    </recommendedName>
</protein>
<evidence type="ECO:0000313" key="5">
    <source>
        <dbReference type="Proteomes" id="UP000821837"/>
    </source>
</evidence>
<reference evidence="4" key="1">
    <citation type="journal article" date="2020" name="Cell">
        <title>Large-Scale Comparative Analyses of Tick Genomes Elucidate Their Genetic Diversity and Vector Capacities.</title>
        <authorList>
            <consortium name="Tick Genome and Microbiome Consortium (TIGMIC)"/>
            <person name="Jia N."/>
            <person name="Wang J."/>
            <person name="Shi W."/>
            <person name="Du L."/>
            <person name="Sun Y."/>
            <person name="Zhan W."/>
            <person name="Jiang J.F."/>
            <person name="Wang Q."/>
            <person name="Zhang B."/>
            <person name="Ji P."/>
            <person name="Bell-Sakyi L."/>
            <person name="Cui X.M."/>
            <person name="Yuan T.T."/>
            <person name="Jiang B.G."/>
            <person name="Yang W.F."/>
            <person name="Lam T.T."/>
            <person name="Chang Q.C."/>
            <person name="Ding S.J."/>
            <person name="Wang X.J."/>
            <person name="Zhu J.G."/>
            <person name="Ruan X.D."/>
            <person name="Zhao L."/>
            <person name="Wei J.T."/>
            <person name="Ye R.Z."/>
            <person name="Que T.C."/>
            <person name="Du C.H."/>
            <person name="Zhou Y.H."/>
            <person name="Cheng J.X."/>
            <person name="Dai P.F."/>
            <person name="Guo W.B."/>
            <person name="Han X.H."/>
            <person name="Huang E.J."/>
            <person name="Li L.F."/>
            <person name="Wei W."/>
            <person name="Gao Y.C."/>
            <person name="Liu J.Z."/>
            <person name="Shao H.Z."/>
            <person name="Wang X."/>
            <person name="Wang C.C."/>
            <person name="Yang T.C."/>
            <person name="Huo Q.B."/>
            <person name="Li W."/>
            <person name="Chen H.Y."/>
            <person name="Chen S.E."/>
            <person name="Zhou L.G."/>
            <person name="Ni X.B."/>
            <person name="Tian J.H."/>
            <person name="Sheng Y."/>
            <person name="Liu T."/>
            <person name="Pan Y.S."/>
            <person name="Xia L.Y."/>
            <person name="Li J."/>
            <person name="Zhao F."/>
            <person name="Cao W.C."/>
        </authorList>
    </citation>
    <scope>NUCLEOTIDE SEQUENCE</scope>
    <source>
        <strain evidence="4">Rsan-2018</strain>
    </source>
</reference>
<keyword evidence="1" id="KW-0863">Zinc-finger</keyword>
<organism evidence="4 5">
    <name type="scientific">Rhipicephalus sanguineus</name>
    <name type="common">Brown dog tick</name>
    <name type="synonym">Ixodes sanguineus</name>
    <dbReference type="NCBI Taxonomy" id="34632"/>
    <lineage>
        <taxon>Eukaryota</taxon>
        <taxon>Metazoa</taxon>
        <taxon>Ecdysozoa</taxon>
        <taxon>Arthropoda</taxon>
        <taxon>Chelicerata</taxon>
        <taxon>Arachnida</taxon>
        <taxon>Acari</taxon>
        <taxon>Parasitiformes</taxon>
        <taxon>Ixodida</taxon>
        <taxon>Ixodoidea</taxon>
        <taxon>Ixodidae</taxon>
        <taxon>Rhipicephalinae</taxon>
        <taxon>Rhipicephalus</taxon>
        <taxon>Rhipicephalus</taxon>
    </lineage>
</organism>
<dbReference type="GO" id="GO:0008270">
    <property type="term" value="F:zinc ion binding"/>
    <property type="evidence" value="ECO:0007669"/>
    <property type="project" value="UniProtKB-KW"/>
</dbReference>
<name>A0A9D4PSP6_RHISA</name>
<evidence type="ECO:0000313" key="4">
    <source>
        <dbReference type="EMBL" id="KAH7951736.1"/>
    </source>
</evidence>
<keyword evidence="5" id="KW-1185">Reference proteome</keyword>
<dbReference type="SMART" id="SM00343">
    <property type="entry name" value="ZnF_C2HC"/>
    <property type="match status" value="1"/>
</dbReference>
<accession>A0A9D4PSP6</accession>
<dbReference type="SUPFAM" id="SSF57756">
    <property type="entry name" value="Retrovirus zinc finger-like domains"/>
    <property type="match status" value="1"/>
</dbReference>
<feature type="region of interest" description="Disordered" evidence="2">
    <location>
        <begin position="680"/>
        <end position="710"/>
    </location>
</feature>
<gene>
    <name evidence="4" type="ORF">HPB52_011924</name>
</gene>
<feature type="compositionally biased region" description="Basic residues" evidence="2">
    <location>
        <begin position="165"/>
        <end position="175"/>
    </location>
</feature>
<feature type="region of interest" description="Disordered" evidence="2">
    <location>
        <begin position="217"/>
        <end position="287"/>
    </location>
</feature>
<feature type="domain" description="CCHC-type" evidence="3">
    <location>
        <begin position="46"/>
        <end position="61"/>
    </location>
</feature>
<keyword evidence="1" id="KW-0862">Zinc</keyword>
<evidence type="ECO:0000256" key="1">
    <source>
        <dbReference type="PROSITE-ProRule" id="PRU00047"/>
    </source>
</evidence>
<feature type="region of interest" description="Disordered" evidence="2">
    <location>
        <begin position="346"/>
        <end position="383"/>
    </location>
</feature>
<feature type="region of interest" description="Disordered" evidence="2">
    <location>
        <begin position="135"/>
        <end position="203"/>
    </location>
</feature>
<comment type="caution">
    <text evidence="4">The sequence shown here is derived from an EMBL/GenBank/DDBJ whole genome shotgun (WGS) entry which is preliminary data.</text>
</comment>
<reference evidence="4" key="2">
    <citation type="submission" date="2021-09" db="EMBL/GenBank/DDBJ databases">
        <authorList>
            <person name="Jia N."/>
            <person name="Wang J."/>
            <person name="Shi W."/>
            <person name="Du L."/>
            <person name="Sun Y."/>
            <person name="Zhan W."/>
            <person name="Jiang J."/>
            <person name="Wang Q."/>
            <person name="Zhang B."/>
            <person name="Ji P."/>
            <person name="Sakyi L.B."/>
            <person name="Cui X."/>
            <person name="Yuan T."/>
            <person name="Jiang B."/>
            <person name="Yang W."/>
            <person name="Lam T.T.-Y."/>
            <person name="Chang Q."/>
            <person name="Ding S."/>
            <person name="Wang X."/>
            <person name="Zhu J."/>
            <person name="Ruan X."/>
            <person name="Zhao L."/>
            <person name="Wei J."/>
            <person name="Que T."/>
            <person name="Du C."/>
            <person name="Cheng J."/>
            <person name="Dai P."/>
            <person name="Han X."/>
            <person name="Huang E."/>
            <person name="Gao Y."/>
            <person name="Liu J."/>
            <person name="Shao H."/>
            <person name="Ye R."/>
            <person name="Li L."/>
            <person name="Wei W."/>
            <person name="Wang X."/>
            <person name="Wang C."/>
            <person name="Huo Q."/>
            <person name="Li W."/>
            <person name="Guo W."/>
            <person name="Chen H."/>
            <person name="Chen S."/>
            <person name="Zhou L."/>
            <person name="Zhou L."/>
            <person name="Ni X."/>
            <person name="Tian J."/>
            <person name="Zhou Y."/>
            <person name="Sheng Y."/>
            <person name="Liu T."/>
            <person name="Pan Y."/>
            <person name="Xia L."/>
            <person name="Li J."/>
            <person name="Zhao F."/>
            <person name="Cao W."/>
        </authorList>
    </citation>
    <scope>NUCLEOTIDE SEQUENCE</scope>
    <source>
        <strain evidence="4">Rsan-2018</strain>
        <tissue evidence="4">Larvae</tissue>
    </source>
</reference>
<keyword evidence="1" id="KW-0479">Metal-binding</keyword>
<evidence type="ECO:0000256" key="2">
    <source>
        <dbReference type="SAM" id="MobiDB-lite"/>
    </source>
</evidence>
<dbReference type="PROSITE" id="PS50158">
    <property type="entry name" value="ZF_CCHC"/>
    <property type="match status" value="1"/>
</dbReference>
<dbReference type="InterPro" id="IPR036875">
    <property type="entry name" value="Znf_CCHC_sf"/>
</dbReference>
<dbReference type="InterPro" id="IPR001878">
    <property type="entry name" value="Znf_CCHC"/>
</dbReference>
<proteinExistence type="predicted"/>
<feature type="compositionally biased region" description="Basic and acidic residues" evidence="2">
    <location>
        <begin position="261"/>
        <end position="287"/>
    </location>
</feature>